<name>A0ABU0KVI9_9BACL</name>
<evidence type="ECO:0000259" key="5">
    <source>
        <dbReference type="PROSITE" id="PS51935"/>
    </source>
</evidence>
<dbReference type="InterPro" id="IPR038765">
    <property type="entry name" value="Papain-like_cys_pep_sf"/>
</dbReference>
<dbReference type="PANTHER" id="PTHR47053">
    <property type="entry name" value="MUREIN DD-ENDOPEPTIDASE MEPH-RELATED"/>
    <property type="match status" value="1"/>
</dbReference>
<evidence type="ECO:0000313" key="7">
    <source>
        <dbReference type="Proteomes" id="UP001242811"/>
    </source>
</evidence>
<proteinExistence type="inferred from homology"/>
<protein>
    <submittedName>
        <fullName evidence="6">Cell wall-associated NlpC family hydrolase</fullName>
    </submittedName>
</protein>
<keyword evidence="4" id="KW-0788">Thiol protease</keyword>
<dbReference type="SUPFAM" id="SSF54001">
    <property type="entry name" value="Cysteine proteinases"/>
    <property type="match status" value="1"/>
</dbReference>
<organism evidence="6 7">
    <name type="scientific">Paenibacillus brasilensis</name>
    <dbReference type="NCBI Taxonomy" id="128574"/>
    <lineage>
        <taxon>Bacteria</taxon>
        <taxon>Bacillati</taxon>
        <taxon>Bacillota</taxon>
        <taxon>Bacilli</taxon>
        <taxon>Bacillales</taxon>
        <taxon>Paenibacillaceae</taxon>
        <taxon>Paenibacillus</taxon>
    </lineage>
</organism>
<dbReference type="Proteomes" id="UP001242811">
    <property type="component" value="Unassembled WGS sequence"/>
</dbReference>
<evidence type="ECO:0000256" key="3">
    <source>
        <dbReference type="ARBA" id="ARBA00022801"/>
    </source>
</evidence>
<evidence type="ECO:0000256" key="4">
    <source>
        <dbReference type="ARBA" id="ARBA00022807"/>
    </source>
</evidence>
<dbReference type="PANTHER" id="PTHR47053:SF1">
    <property type="entry name" value="MUREIN DD-ENDOPEPTIDASE MEPH-RELATED"/>
    <property type="match status" value="1"/>
</dbReference>
<gene>
    <name evidence="6" type="ORF">QOZ95_001553</name>
</gene>
<dbReference type="RefSeq" id="WP_244315862.1">
    <property type="nucleotide sequence ID" value="NZ_CP045298.1"/>
</dbReference>
<keyword evidence="7" id="KW-1185">Reference proteome</keyword>
<reference evidence="6 7" key="1">
    <citation type="submission" date="2023-07" db="EMBL/GenBank/DDBJ databases">
        <title>Genomic Encyclopedia of Type Strains, Phase IV (KMG-IV): sequencing the most valuable type-strain genomes for metagenomic binning, comparative biology and taxonomic classification.</title>
        <authorList>
            <person name="Goeker M."/>
        </authorList>
    </citation>
    <scope>NUCLEOTIDE SEQUENCE [LARGE SCALE GENOMIC DNA]</scope>
    <source>
        <strain evidence="6 7">DSM 14914</strain>
    </source>
</reference>
<comment type="similarity">
    <text evidence="1">Belongs to the peptidase C40 family.</text>
</comment>
<dbReference type="InterPro" id="IPR000064">
    <property type="entry name" value="NLP_P60_dom"/>
</dbReference>
<sequence>MLNTTVKQLLSVNKNLKEPITPGTKVRIPTIRFNNAPLPNHHVKKRVKIKQNQELAPAIIALGRQLRGTPYMFGADPYPQSKKFDCSSYIQYIFGRNGVALPRTSRAQAGAGRNINLNLAPIEFIF</sequence>
<keyword evidence="3 6" id="KW-0378">Hydrolase</keyword>
<evidence type="ECO:0000313" key="6">
    <source>
        <dbReference type="EMBL" id="MDQ0493395.1"/>
    </source>
</evidence>
<keyword evidence="2" id="KW-0645">Protease</keyword>
<evidence type="ECO:0000256" key="1">
    <source>
        <dbReference type="ARBA" id="ARBA00007074"/>
    </source>
</evidence>
<dbReference type="Gene3D" id="3.90.1720.10">
    <property type="entry name" value="endopeptidase domain like (from Nostoc punctiforme)"/>
    <property type="match status" value="1"/>
</dbReference>
<comment type="caution">
    <text evidence="6">The sequence shown here is derived from an EMBL/GenBank/DDBJ whole genome shotgun (WGS) entry which is preliminary data.</text>
</comment>
<dbReference type="EMBL" id="JAUSWA010000007">
    <property type="protein sequence ID" value="MDQ0493395.1"/>
    <property type="molecule type" value="Genomic_DNA"/>
</dbReference>
<accession>A0ABU0KVI9</accession>
<dbReference type="GO" id="GO:0016787">
    <property type="term" value="F:hydrolase activity"/>
    <property type="evidence" value="ECO:0007669"/>
    <property type="project" value="UniProtKB-KW"/>
</dbReference>
<evidence type="ECO:0000256" key="2">
    <source>
        <dbReference type="ARBA" id="ARBA00022670"/>
    </source>
</evidence>
<feature type="domain" description="NlpC/P60" evidence="5">
    <location>
        <begin position="53"/>
        <end position="126"/>
    </location>
</feature>
<dbReference type="PROSITE" id="PS51935">
    <property type="entry name" value="NLPC_P60"/>
    <property type="match status" value="1"/>
</dbReference>
<dbReference type="Pfam" id="PF00877">
    <property type="entry name" value="NLPC_P60"/>
    <property type="match status" value="1"/>
</dbReference>
<dbReference type="InterPro" id="IPR051202">
    <property type="entry name" value="Peptidase_C40"/>
</dbReference>